<comment type="caution">
    <text evidence="1">The sequence shown here is derived from an EMBL/GenBank/DDBJ whole genome shotgun (WGS) entry which is preliminary data.</text>
</comment>
<sequence length="68" mass="7401">MEILLSIKEQSKAIFSPKSESIDKVSTIKTSVSMASVCVCLQHVTVNLLDDLSGSELCFLLVDLMLPT</sequence>
<dbReference type="EMBL" id="JASAOG010000048">
    <property type="protein sequence ID" value="KAK0058470.1"/>
    <property type="molecule type" value="Genomic_DNA"/>
</dbReference>
<gene>
    <name evidence="1" type="ORF">Bpfe_012112</name>
</gene>
<accession>A0AAD8BRF4</accession>
<dbReference type="Proteomes" id="UP001233172">
    <property type="component" value="Unassembled WGS sequence"/>
</dbReference>
<reference evidence="1" key="2">
    <citation type="submission" date="2023-04" db="EMBL/GenBank/DDBJ databases">
        <authorList>
            <person name="Bu L."/>
            <person name="Lu L."/>
            <person name="Laidemitt M.R."/>
            <person name="Zhang S.M."/>
            <person name="Mutuku M."/>
            <person name="Mkoji G."/>
            <person name="Steinauer M."/>
            <person name="Loker E.S."/>
        </authorList>
    </citation>
    <scope>NUCLEOTIDE SEQUENCE</scope>
    <source>
        <strain evidence="1">KasaAsao</strain>
        <tissue evidence="1">Whole Snail</tissue>
    </source>
</reference>
<protein>
    <submittedName>
        <fullName evidence="1">Uncharacterized protein</fullName>
    </submittedName>
</protein>
<evidence type="ECO:0000313" key="1">
    <source>
        <dbReference type="EMBL" id="KAK0058470.1"/>
    </source>
</evidence>
<evidence type="ECO:0000313" key="2">
    <source>
        <dbReference type="Proteomes" id="UP001233172"/>
    </source>
</evidence>
<dbReference type="AlphaFoldDB" id="A0AAD8BRF4"/>
<organism evidence="1 2">
    <name type="scientific">Biomphalaria pfeifferi</name>
    <name type="common">Bloodfluke planorb</name>
    <name type="synonym">Freshwater snail</name>
    <dbReference type="NCBI Taxonomy" id="112525"/>
    <lineage>
        <taxon>Eukaryota</taxon>
        <taxon>Metazoa</taxon>
        <taxon>Spiralia</taxon>
        <taxon>Lophotrochozoa</taxon>
        <taxon>Mollusca</taxon>
        <taxon>Gastropoda</taxon>
        <taxon>Heterobranchia</taxon>
        <taxon>Euthyneura</taxon>
        <taxon>Panpulmonata</taxon>
        <taxon>Hygrophila</taxon>
        <taxon>Lymnaeoidea</taxon>
        <taxon>Planorbidae</taxon>
        <taxon>Biomphalaria</taxon>
    </lineage>
</organism>
<proteinExistence type="predicted"/>
<reference evidence="1" key="1">
    <citation type="journal article" date="2023" name="PLoS Negl. Trop. Dis.">
        <title>A genome sequence for Biomphalaria pfeifferi, the major vector snail for the human-infecting parasite Schistosoma mansoni.</title>
        <authorList>
            <person name="Bu L."/>
            <person name="Lu L."/>
            <person name="Laidemitt M.R."/>
            <person name="Zhang S.M."/>
            <person name="Mutuku M."/>
            <person name="Mkoji G."/>
            <person name="Steinauer M."/>
            <person name="Loker E.S."/>
        </authorList>
    </citation>
    <scope>NUCLEOTIDE SEQUENCE</scope>
    <source>
        <strain evidence="1">KasaAsao</strain>
    </source>
</reference>
<keyword evidence="2" id="KW-1185">Reference proteome</keyword>
<name>A0AAD8BRF4_BIOPF</name>